<organism evidence="1">
    <name type="scientific">marine sediment metagenome</name>
    <dbReference type="NCBI Taxonomy" id="412755"/>
    <lineage>
        <taxon>unclassified sequences</taxon>
        <taxon>metagenomes</taxon>
        <taxon>ecological metagenomes</taxon>
    </lineage>
</organism>
<comment type="caution">
    <text evidence="1">The sequence shown here is derived from an EMBL/GenBank/DDBJ whole genome shotgun (WGS) entry which is preliminary data.</text>
</comment>
<evidence type="ECO:0000313" key="1">
    <source>
        <dbReference type="EMBL" id="KKN16742.1"/>
    </source>
</evidence>
<accession>A0A0F9NX95</accession>
<proteinExistence type="predicted"/>
<name>A0A0F9NX95_9ZZZZ</name>
<dbReference type="EMBL" id="LAZR01003584">
    <property type="protein sequence ID" value="KKN16742.1"/>
    <property type="molecule type" value="Genomic_DNA"/>
</dbReference>
<reference evidence="1" key="1">
    <citation type="journal article" date="2015" name="Nature">
        <title>Complex archaea that bridge the gap between prokaryotes and eukaryotes.</title>
        <authorList>
            <person name="Spang A."/>
            <person name="Saw J.H."/>
            <person name="Jorgensen S.L."/>
            <person name="Zaremba-Niedzwiedzka K."/>
            <person name="Martijn J."/>
            <person name="Lind A.E."/>
            <person name="van Eijk R."/>
            <person name="Schleper C."/>
            <person name="Guy L."/>
            <person name="Ettema T.J."/>
        </authorList>
    </citation>
    <scope>NUCLEOTIDE SEQUENCE</scope>
</reference>
<sequence>MEHTKENWQVANSGGSVIIGGMKHPTVIAVLETQPLKITPEIEHRAKLIAAAPDLLAAVQHGAMSNHHPACSHGKRGDGNTCECHVKKCQDAIAKAKT</sequence>
<gene>
    <name evidence="1" type="ORF">LCGC14_0972790</name>
</gene>
<protein>
    <submittedName>
        <fullName evidence="1">Uncharacterized protein</fullName>
    </submittedName>
</protein>
<dbReference type="AlphaFoldDB" id="A0A0F9NX95"/>